<dbReference type="AlphaFoldDB" id="A0A4R7KNU9"/>
<dbReference type="EMBL" id="SOAZ01000012">
    <property type="protein sequence ID" value="TDT57223.1"/>
    <property type="molecule type" value="Genomic_DNA"/>
</dbReference>
<accession>A0A4R7KNU9</accession>
<dbReference type="Proteomes" id="UP000295325">
    <property type="component" value="Unassembled WGS sequence"/>
</dbReference>
<organism evidence="1 2">
    <name type="scientific">Fonticella tunisiensis</name>
    <dbReference type="NCBI Taxonomy" id="1096341"/>
    <lineage>
        <taxon>Bacteria</taxon>
        <taxon>Bacillati</taxon>
        <taxon>Bacillota</taxon>
        <taxon>Clostridia</taxon>
        <taxon>Eubacteriales</taxon>
        <taxon>Clostridiaceae</taxon>
        <taxon>Fonticella</taxon>
    </lineage>
</organism>
<proteinExistence type="predicted"/>
<name>A0A4R7KNU9_9CLOT</name>
<gene>
    <name evidence="1" type="ORF">EDD71_1122</name>
</gene>
<reference evidence="1 2" key="1">
    <citation type="submission" date="2019-03" db="EMBL/GenBank/DDBJ databases">
        <title>Genomic Encyclopedia of Type Strains, Phase IV (KMG-IV): sequencing the most valuable type-strain genomes for metagenomic binning, comparative biology and taxonomic classification.</title>
        <authorList>
            <person name="Goeker M."/>
        </authorList>
    </citation>
    <scope>NUCLEOTIDE SEQUENCE [LARGE SCALE GENOMIC DNA]</scope>
    <source>
        <strain evidence="1 2">DSM 24455</strain>
    </source>
</reference>
<dbReference type="RefSeq" id="WP_133628277.1">
    <property type="nucleotide sequence ID" value="NZ_SOAZ01000012.1"/>
</dbReference>
<keyword evidence="2" id="KW-1185">Reference proteome</keyword>
<protein>
    <submittedName>
        <fullName evidence="1">Uncharacterized protein</fullName>
    </submittedName>
</protein>
<evidence type="ECO:0000313" key="1">
    <source>
        <dbReference type="EMBL" id="TDT57223.1"/>
    </source>
</evidence>
<sequence length="139" mass="14744">MGAFALQRKYELQLPSSFVDIDRDEMEYVDGGVYISHATLWGFCKGTFLAAGINPVGATLVALGTWKVYRIIAAGWAAISARLGAFSGPVGWVLGIIGLAAISGLGYDIADALIQGKGLEIGIKYSRWGIPYGIDSSVK</sequence>
<comment type="caution">
    <text evidence="1">The sequence shown here is derived from an EMBL/GenBank/DDBJ whole genome shotgun (WGS) entry which is preliminary data.</text>
</comment>
<evidence type="ECO:0000313" key="2">
    <source>
        <dbReference type="Proteomes" id="UP000295325"/>
    </source>
</evidence>
<dbReference type="OrthoDB" id="1938846at2"/>